<evidence type="ECO:0000256" key="2">
    <source>
        <dbReference type="ARBA" id="ARBA00008806"/>
    </source>
</evidence>
<sequence length="731" mass="80839">MLKKPGGHRPDQNLFDYQTQRKARFATHDAITGAIFGGIIGNLVGGTVGAHILGPTVHDFMPLYKPMVFIGGVQAYSLIPFFKPFLEYYTKYPLISDAFWAAAGITAAFVGAGYWIGSKKAGKAQDQILENDIHGSAHWATREEVERMSLLPDTKKKSDRICYVGGYKEGKALMYLRHDGTEHIIAFAPTRSGKGVGLVLPTLLGGWKESVVVHDIKGENYALTAGYRRKMGSKVLKFNPGFATENDDDVNHEEAQNCHFNPLEEIRVGTKFEVKDVMNIATMIVDPDGKGLNDHWQKTGFALLVSVILHVLYTQPDKTMRGVSAYLNDPELSNVDVAFERMMRIEHDPAGKFHWKDQRGNSTRVHPVIAQSAREMLNKADNEKSGVISTMNSFLSLYRDPIVAGWTEFSDFRIIDLQDHEDPVSLYLVTSPEDKNRLKPLIRLILNQIASRFTAANRLVQEDGRIVCVGKHRLLLLLDEFPSLGKMDIFQDAIAFLAGYNVKLMLITQDAAQLEDEAHGYGKSGSKAIIGNCHIRIIYAPNQIETAKWVSDMLGTRTITMENTNQTYQGSVLPQAQGMSTSLTYQSRALLTPDEVMRLRGPKKDGDHIVEAGDMLVLAAGFAPVYGQQILYFKDPVFLKRARVPVPMESDVLCHGKDYVKIFGPHGGVVEAPSDEFPQAAMPDDLIEEIDASRKSAAGLGGGDEEVSDEAVADALAAVSALPEEFLNLIR</sequence>
<dbReference type="InterPro" id="IPR051539">
    <property type="entry name" value="T4SS-coupling_protein"/>
</dbReference>
<feature type="transmembrane region" description="Helical" evidence="7">
    <location>
        <begin position="66"/>
        <end position="86"/>
    </location>
</feature>
<proteinExistence type="inferred from homology"/>
<dbReference type="Gene3D" id="3.40.50.300">
    <property type="entry name" value="P-loop containing nucleotide triphosphate hydrolases"/>
    <property type="match status" value="1"/>
</dbReference>
<evidence type="ECO:0000313" key="8">
    <source>
        <dbReference type="EMBL" id="QQD71948.1"/>
    </source>
</evidence>
<keyword evidence="3" id="KW-1003">Cell membrane</keyword>
<keyword evidence="5 7" id="KW-1133">Transmembrane helix</keyword>
<dbReference type="Pfam" id="PF02534">
    <property type="entry name" value="T4SS-DNA_transf"/>
    <property type="match status" value="1"/>
</dbReference>
<dbReference type="InterPro" id="IPR003688">
    <property type="entry name" value="TraG/VirD4"/>
</dbReference>
<dbReference type="GO" id="GO:0005886">
    <property type="term" value="C:plasma membrane"/>
    <property type="evidence" value="ECO:0007669"/>
    <property type="project" value="UniProtKB-SubCell"/>
</dbReference>
<dbReference type="PANTHER" id="PTHR37937:SF1">
    <property type="entry name" value="CONJUGATIVE TRANSFER: DNA TRANSPORT"/>
    <property type="match status" value="1"/>
</dbReference>
<comment type="subcellular location">
    <subcellularLocation>
        <location evidence="1">Cell membrane</location>
        <topology evidence="1">Multi-pass membrane protein</topology>
    </subcellularLocation>
</comment>
<dbReference type="CDD" id="cd01127">
    <property type="entry name" value="TrwB_TraG_TraD_VirD4"/>
    <property type="match status" value="1"/>
</dbReference>
<keyword evidence="4 7" id="KW-0812">Transmembrane</keyword>
<evidence type="ECO:0000256" key="4">
    <source>
        <dbReference type="ARBA" id="ARBA00022692"/>
    </source>
</evidence>
<evidence type="ECO:0000313" key="9">
    <source>
        <dbReference type="Proteomes" id="UP000595420"/>
    </source>
</evidence>
<dbReference type="AlphaFoldDB" id="A0A7T5BGV2"/>
<evidence type="ECO:0000256" key="1">
    <source>
        <dbReference type="ARBA" id="ARBA00004651"/>
    </source>
</evidence>
<dbReference type="SUPFAM" id="SSF52540">
    <property type="entry name" value="P-loop containing nucleoside triphosphate hydrolases"/>
    <property type="match status" value="1"/>
</dbReference>
<keyword evidence="6 7" id="KW-0472">Membrane</keyword>
<gene>
    <name evidence="8" type="ORF">H2515_10985</name>
</gene>
<reference evidence="8 9" key="1">
    <citation type="submission" date="2020-07" db="EMBL/GenBank/DDBJ databases">
        <title>Complete genome sequence analysis of Acidithiobacillus ferrivorans XJFY6S-08 reveals extreme environmental adaptation to alpine acid mine drainage.</title>
        <authorList>
            <person name="Yan L."/>
            <person name="Ni Y."/>
        </authorList>
    </citation>
    <scope>NUCLEOTIDE SEQUENCE [LARGE SCALE GENOMIC DNA]</scope>
    <source>
        <strain evidence="8 9">XJFY6S-08</strain>
    </source>
</reference>
<name>A0A7T5BGV2_9PROT</name>
<dbReference type="EMBL" id="CP059488">
    <property type="protein sequence ID" value="QQD71948.1"/>
    <property type="molecule type" value="Genomic_DNA"/>
</dbReference>
<evidence type="ECO:0000256" key="5">
    <source>
        <dbReference type="ARBA" id="ARBA00022989"/>
    </source>
</evidence>
<feature type="transmembrane region" description="Helical" evidence="7">
    <location>
        <begin position="30"/>
        <end position="54"/>
    </location>
</feature>
<organism evidence="8 9">
    <name type="scientific">Acidithiobacillus ferrivorans</name>
    <dbReference type="NCBI Taxonomy" id="160808"/>
    <lineage>
        <taxon>Bacteria</taxon>
        <taxon>Pseudomonadati</taxon>
        <taxon>Pseudomonadota</taxon>
        <taxon>Acidithiobacillia</taxon>
        <taxon>Acidithiobacillales</taxon>
        <taxon>Acidithiobacillaceae</taxon>
        <taxon>Acidithiobacillus</taxon>
    </lineage>
</organism>
<evidence type="ECO:0000256" key="6">
    <source>
        <dbReference type="ARBA" id="ARBA00023136"/>
    </source>
</evidence>
<comment type="similarity">
    <text evidence="2">Belongs to the VirD4/TraG family.</text>
</comment>
<dbReference type="Proteomes" id="UP000595420">
    <property type="component" value="Chromosome"/>
</dbReference>
<dbReference type="RefSeq" id="WP_198660130.1">
    <property type="nucleotide sequence ID" value="NZ_CP059488.1"/>
</dbReference>
<accession>A0A7T5BGV2</accession>
<dbReference type="PANTHER" id="PTHR37937">
    <property type="entry name" value="CONJUGATIVE TRANSFER: DNA TRANSPORT"/>
    <property type="match status" value="1"/>
</dbReference>
<evidence type="ECO:0000256" key="7">
    <source>
        <dbReference type="SAM" id="Phobius"/>
    </source>
</evidence>
<protein>
    <submittedName>
        <fullName evidence="8">Type IV secretory system conjugative DNA transfer family protein</fullName>
    </submittedName>
</protein>
<dbReference type="InterPro" id="IPR027417">
    <property type="entry name" value="P-loop_NTPase"/>
</dbReference>
<evidence type="ECO:0000256" key="3">
    <source>
        <dbReference type="ARBA" id="ARBA00022475"/>
    </source>
</evidence>
<feature type="transmembrane region" description="Helical" evidence="7">
    <location>
        <begin position="98"/>
        <end position="117"/>
    </location>
</feature>